<evidence type="ECO:0008006" key="3">
    <source>
        <dbReference type="Google" id="ProtNLM"/>
    </source>
</evidence>
<accession>A0A8K0D0Q5</accession>
<gene>
    <name evidence="1" type="ORF">ILUMI_08960</name>
</gene>
<protein>
    <recommendedName>
        <fullName evidence="3">HTH psq-type domain-containing protein</fullName>
    </recommendedName>
</protein>
<dbReference type="Proteomes" id="UP000801492">
    <property type="component" value="Unassembled WGS sequence"/>
</dbReference>
<organism evidence="1 2">
    <name type="scientific">Ignelater luminosus</name>
    <name type="common">Cucubano</name>
    <name type="synonym">Pyrophorus luminosus</name>
    <dbReference type="NCBI Taxonomy" id="2038154"/>
    <lineage>
        <taxon>Eukaryota</taxon>
        <taxon>Metazoa</taxon>
        <taxon>Ecdysozoa</taxon>
        <taxon>Arthropoda</taxon>
        <taxon>Hexapoda</taxon>
        <taxon>Insecta</taxon>
        <taxon>Pterygota</taxon>
        <taxon>Neoptera</taxon>
        <taxon>Endopterygota</taxon>
        <taxon>Coleoptera</taxon>
        <taxon>Polyphaga</taxon>
        <taxon>Elateriformia</taxon>
        <taxon>Elateroidea</taxon>
        <taxon>Elateridae</taxon>
        <taxon>Agrypninae</taxon>
        <taxon>Pyrophorini</taxon>
        <taxon>Ignelater</taxon>
    </lineage>
</organism>
<dbReference type="AlphaFoldDB" id="A0A8K0D0Q5"/>
<comment type="caution">
    <text evidence="1">The sequence shown here is derived from an EMBL/GenBank/DDBJ whole genome shotgun (WGS) entry which is preliminary data.</text>
</comment>
<dbReference type="OrthoDB" id="6776808at2759"/>
<proteinExistence type="predicted"/>
<evidence type="ECO:0000313" key="2">
    <source>
        <dbReference type="Proteomes" id="UP000801492"/>
    </source>
</evidence>
<name>A0A8K0D0Q5_IGNLU</name>
<evidence type="ECO:0000313" key="1">
    <source>
        <dbReference type="EMBL" id="KAF2897218.1"/>
    </source>
</evidence>
<sequence length="345" mass="39187">MVGNSSNKVSKEKHLKNDPSYVRTKYLPVFFCLLNLTFAVREKQIKLEDIEKDNLASEGRPQQPLGPLKEQLQLPQQYIAPPQQYQQFDLPYLTDNQLSAQDSNAFQQYYNPQLLYLQQYPAASTNIQSVIDPKGGVQYVMYVPSQYLQGAKAEQTQTKAPKFELKFEPKSLLDSYVPSLLQYEYFKQQQQQARGNAIQQPLKTAQPAIGKDRGGRSMPKNATTVSNSSIKLVEGVKNGLSFTAAATEYGIPKSTIIYKDSGHRESFGPPPVLNVEEENNLTRQIYEKDTNETGEETLKLLLRTYTYCISTKYQHGQSMLRAKGKTSKEDYFAYNKSQKTKEGNE</sequence>
<keyword evidence="2" id="KW-1185">Reference proteome</keyword>
<dbReference type="EMBL" id="VTPC01004399">
    <property type="protein sequence ID" value="KAF2897218.1"/>
    <property type="molecule type" value="Genomic_DNA"/>
</dbReference>
<reference evidence="1" key="1">
    <citation type="submission" date="2019-08" db="EMBL/GenBank/DDBJ databases">
        <title>The genome of the North American firefly Photinus pyralis.</title>
        <authorList>
            <consortium name="Photinus pyralis genome working group"/>
            <person name="Fallon T.R."/>
            <person name="Sander Lower S.E."/>
            <person name="Weng J.-K."/>
        </authorList>
    </citation>
    <scope>NUCLEOTIDE SEQUENCE</scope>
    <source>
        <strain evidence="1">TRF0915ILg1</strain>
        <tissue evidence="1">Whole body</tissue>
    </source>
</reference>